<comment type="caution">
    <text evidence="4">The sequence shown here is derived from an EMBL/GenBank/DDBJ whole genome shotgun (WGS) entry which is preliminary data.</text>
</comment>
<evidence type="ECO:0000256" key="1">
    <source>
        <dbReference type="ARBA" id="ARBA00008721"/>
    </source>
</evidence>
<dbReference type="Gene3D" id="3.40.390.10">
    <property type="entry name" value="Collagenase (Catalytic Domain)"/>
    <property type="match status" value="1"/>
</dbReference>
<dbReference type="SUPFAM" id="SSF55486">
    <property type="entry name" value="Metalloproteases ('zincins'), catalytic domain"/>
    <property type="match status" value="1"/>
</dbReference>
<keyword evidence="5" id="KW-1185">Reference proteome</keyword>
<proteinExistence type="inferred from homology"/>
<protein>
    <recommendedName>
        <fullName evidence="6">Peptidase M43 pregnancy-associated plasma-A domain-containing protein</fullName>
    </recommendedName>
</protein>
<feature type="region of interest" description="Disordered" evidence="2">
    <location>
        <begin position="333"/>
        <end position="376"/>
    </location>
</feature>
<dbReference type="InterPro" id="IPR024079">
    <property type="entry name" value="MetalloPept_cat_dom_sf"/>
</dbReference>
<feature type="chain" id="PRO_5035200273" description="Peptidase M43 pregnancy-associated plasma-A domain-containing protein" evidence="3">
    <location>
        <begin position="25"/>
        <end position="945"/>
    </location>
</feature>
<feature type="non-terminal residue" evidence="4">
    <location>
        <position position="1"/>
    </location>
</feature>
<accession>A0A8J4BX21</accession>
<dbReference type="GO" id="GO:0008237">
    <property type="term" value="F:metallopeptidase activity"/>
    <property type="evidence" value="ECO:0007669"/>
    <property type="project" value="InterPro"/>
</dbReference>
<reference evidence="4" key="1">
    <citation type="journal article" date="2021" name="Proc. Natl. Acad. Sci. U.S.A.">
        <title>Three genomes in the algal genus Volvox reveal the fate of a haploid sex-determining region after a transition to homothallism.</title>
        <authorList>
            <person name="Yamamoto K."/>
            <person name="Hamaji T."/>
            <person name="Kawai-Toyooka H."/>
            <person name="Matsuzaki R."/>
            <person name="Takahashi F."/>
            <person name="Nishimura Y."/>
            <person name="Kawachi M."/>
            <person name="Noguchi H."/>
            <person name="Minakuchi Y."/>
            <person name="Umen J.G."/>
            <person name="Toyoda A."/>
            <person name="Nozaki H."/>
        </authorList>
    </citation>
    <scope>NUCLEOTIDE SEQUENCE</scope>
    <source>
        <strain evidence="4">NIES-3780</strain>
    </source>
</reference>
<dbReference type="EMBL" id="BNCO01000156">
    <property type="protein sequence ID" value="GIL68924.1"/>
    <property type="molecule type" value="Genomic_DNA"/>
</dbReference>
<dbReference type="AlphaFoldDB" id="A0A8J4BX21"/>
<keyword evidence="3" id="KW-0732">Signal</keyword>
<organism evidence="4 5">
    <name type="scientific">Volvox africanus</name>
    <dbReference type="NCBI Taxonomy" id="51714"/>
    <lineage>
        <taxon>Eukaryota</taxon>
        <taxon>Viridiplantae</taxon>
        <taxon>Chlorophyta</taxon>
        <taxon>core chlorophytes</taxon>
        <taxon>Chlorophyceae</taxon>
        <taxon>CS clade</taxon>
        <taxon>Chlamydomonadales</taxon>
        <taxon>Volvocaceae</taxon>
        <taxon>Volvox</taxon>
    </lineage>
</organism>
<feature type="region of interest" description="Disordered" evidence="2">
    <location>
        <begin position="63"/>
        <end position="91"/>
    </location>
</feature>
<evidence type="ECO:0000256" key="3">
    <source>
        <dbReference type="SAM" id="SignalP"/>
    </source>
</evidence>
<comment type="similarity">
    <text evidence="1">Belongs to the peptidase M43B family.</text>
</comment>
<dbReference type="PANTHER" id="PTHR47466">
    <property type="match status" value="1"/>
</dbReference>
<feature type="signal peptide" evidence="3">
    <location>
        <begin position="1"/>
        <end position="24"/>
    </location>
</feature>
<sequence>MSHSGHHWGLFLAIAFIGNIATTASEGEPAAVLPLSSGVSFETTQMNGGISSSDHILHRQPVHQQPYQQQQQPYYQHQQQRPFTSVPDPASASSADVQKLYEQANNVSAIAYLLLASVDPLTQALGSSNALLPYLTPVILRLYASHPDRCAATVTKELYELSWHLYGASPVLKACHYDLFQSLKVIFSWVRDNIALKLQHIPDQPSATAAWPDLDLMGLLDFSSAVSGALSRTDTLGGTAAVLAAGCGFTMGGTFSGGGGFSSSSTGLGVVSSPSTAAAAAGPATIVRVNDDASVDSLPVLVTRISQVLKQLHADLPLLQTIAAQMYDSGWTTSQQQQQQQQQQRRHDATATAAAATVPMETTPKPRSTINSPRRRGLDEKNVIFVQASSSSADAADVISGNQNEVVVIDEKISNNDNRRVMQQSIASGRIYSLPTGFNVTSPAAMPPLLVPLVFHVMLYKESYSGSTNVIGPADFGKAPVFLDRIVRQLNLMSMPTNIQFFIKEIRNNATAYPRLLLPDRPTWLNFPFCKGSGCLSDNALVSTVVTDWPRSINIFVGSDTTTGNTVMGYAFVPASDLTPSGGVIFLTWDSISSSGYNSASEYNSGAQILLHEIFHHFGLQHPFGDATPATCNDDDYVIDTPSTLGPVSSSSYYSTAVTYCMELFWGRDAGNWDTVFKRLSSNLGIPRADMNAWADTCPNKLGYDELGNYMTYNTAVCYAALGHLTAAQAQRAHYMTSELNPVLYAWGQYYARTAKSPPPTVASPSPPEPYIDVCKITSTGCACKGNWSYGSNSYSYCAPLSVSSTRLWCQVEDTSTCAACTNYLSSCIMSCSVTASPMVCKTPPFPGAVSPPPPPPSVNQQLRILPPPPPPRAVPNACKKAMNGCECRSTWQYGNGYVSYCADPDNSGQLWCQTSPMCQSYATEPYQWCAANLTMSYCQTGAYH</sequence>
<evidence type="ECO:0000256" key="2">
    <source>
        <dbReference type="SAM" id="MobiDB-lite"/>
    </source>
</evidence>
<evidence type="ECO:0000313" key="5">
    <source>
        <dbReference type="Proteomes" id="UP000747399"/>
    </source>
</evidence>
<dbReference type="PANTHER" id="PTHR47466:SF1">
    <property type="entry name" value="METALLOPROTEASE MEP1 (AFU_ORTHOLOGUE AFUA_1G07730)-RELATED"/>
    <property type="match status" value="1"/>
</dbReference>
<evidence type="ECO:0000313" key="4">
    <source>
        <dbReference type="EMBL" id="GIL68924.1"/>
    </source>
</evidence>
<dbReference type="Proteomes" id="UP000747399">
    <property type="component" value="Unassembled WGS sequence"/>
</dbReference>
<evidence type="ECO:0008006" key="6">
    <source>
        <dbReference type="Google" id="ProtNLM"/>
    </source>
</evidence>
<gene>
    <name evidence="4" type="ORF">Vafri_22183</name>
</gene>
<name>A0A8J4BX21_9CHLO</name>